<keyword evidence="2" id="KW-1185">Reference proteome</keyword>
<dbReference type="AlphaFoldDB" id="A0A5C2SGE2"/>
<proteinExistence type="predicted"/>
<dbReference type="OrthoDB" id="2758420at2759"/>
<evidence type="ECO:0008006" key="3">
    <source>
        <dbReference type="Google" id="ProtNLM"/>
    </source>
</evidence>
<reference evidence="1" key="1">
    <citation type="journal article" date="2018" name="Genome Biol. Evol.">
        <title>Genomics and development of Lentinus tigrinus, a white-rot wood-decaying mushroom with dimorphic fruiting bodies.</title>
        <authorList>
            <person name="Wu B."/>
            <person name="Xu Z."/>
            <person name="Knudson A."/>
            <person name="Carlson A."/>
            <person name="Chen N."/>
            <person name="Kovaka S."/>
            <person name="LaButti K."/>
            <person name="Lipzen A."/>
            <person name="Pennachio C."/>
            <person name="Riley R."/>
            <person name="Schakwitz W."/>
            <person name="Umezawa K."/>
            <person name="Ohm R.A."/>
            <person name="Grigoriev I.V."/>
            <person name="Nagy L.G."/>
            <person name="Gibbons J."/>
            <person name="Hibbett D."/>
        </authorList>
    </citation>
    <scope>NUCLEOTIDE SEQUENCE [LARGE SCALE GENOMIC DNA]</scope>
    <source>
        <strain evidence="1">ALCF2SS1-6</strain>
    </source>
</reference>
<sequence>MDNARFSLDIFHVLMTCSDRPTVSRLMRTCSALKYEGTRSILAKDPELHTGPQTESFVQFAAAGGDPAESARRLGRLRGLSVGVFETEEEVMVVAPLLKQFFVECASYMNNFVRLNIDGFCDLVPFEPELPAAITMLTTLRTLFIRAMGGYSTGMLGDLQSRLTHASITIAGGLVSGCDDVVALLQHSKDTLRSLSLQFVLFPVQSSSPPCFPHLRRLSLNHAANIFTRNLAAAFPNLDRLEASCYTLTTVDMVDDNVLDGERADNIAEQQAGGSWSSLRRFTGSLAILYILGLTCHVPVVSVGLDHNEKFNLNWARAIVEDTRPTHLTFNIRFLTYIANQSSHPEDLTALFSHQGFQDVEVLRVKLILDWKDRDLDLELLLDAFLQALAVCPAKAVVLTVKSYSFPPRDLCEPPSEAEEYLRSFDAEALVDRLVAMAPSFRTIRISHCDGYHEERVAQWGPDIVDDLDDENEVEN</sequence>
<organism evidence="1 2">
    <name type="scientific">Lentinus tigrinus ALCF2SS1-6</name>
    <dbReference type="NCBI Taxonomy" id="1328759"/>
    <lineage>
        <taxon>Eukaryota</taxon>
        <taxon>Fungi</taxon>
        <taxon>Dikarya</taxon>
        <taxon>Basidiomycota</taxon>
        <taxon>Agaricomycotina</taxon>
        <taxon>Agaricomycetes</taxon>
        <taxon>Polyporales</taxon>
        <taxon>Polyporaceae</taxon>
        <taxon>Lentinus</taxon>
    </lineage>
</organism>
<dbReference type="EMBL" id="ML122258">
    <property type="protein sequence ID" value="RPD62800.1"/>
    <property type="molecule type" value="Genomic_DNA"/>
</dbReference>
<dbReference type="Proteomes" id="UP000313359">
    <property type="component" value="Unassembled WGS sequence"/>
</dbReference>
<protein>
    <recommendedName>
        <fullName evidence="3">F-box domain-containing protein</fullName>
    </recommendedName>
</protein>
<accession>A0A5C2SGE2</accession>
<name>A0A5C2SGE2_9APHY</name>
<evidence type="ECO:0000313" key="2">
    <source>
        <dbReference type="Proteomes" id="UP000313359"/>
    </source>
</evidence>
<gene>
    <name evidence="1" type="ORF">L227DRAFT_609354</name>
</gene>
<evidence type="ECO:0000313" key="1">
    <source>
        <dbReference type="EMBL" id="RPD62800.1"/>
    </source>
</evidence>